<comment type="caution">
    <text evidence="1">The sequence shown here is derived from an EMBL/GenBank/DDBJ whole genome shotgun (WGS) entry which is preliminary data.</text>
</comment>
<dbReference type="Proteomes" id="UP001620626">
    <property type="component" value="Unassembled WGS sequence"/>
</dbReference>
<sequence length="131" mass="15008">MYTTTTTTTTPTPAPVVATAEGITFHACLRGRKSTKQFVLTGNQCLFNAIGCYFVFCYDVKLGTQHFAEWGCDPAPINKTYEGCRPMYPDGYEDKNVWKCHCELCDIKSREMCNEHHGFEEFYKKYNSTKK</sequence>
<protein>
    <submittedName>
        <fullName evidence="1">Uncharacterized protein</fullName>
    </submittedName>
</protein>
<accession>A0ABD2LS38</accession>
<evidence type="ECO:0000313" key="2">
    <source>
        <dbReference type="Proteomes" id="UP001620626"/>
    </source>
</evidence>
<dbReference type="EMBL" id="JBICBT010000299">
    <property type="protein sequence ID" value="KAL3118043.1"/>
    <property type="molecule type" value="Genomic_DNA"/>
</dbReference>
<organism evidence="1 2">
    <name type="scientific">Heterodera trifolii</name>
    <dbReference type="NCBI Taxonomy" id="157864"/>
    <lineage>
        <taxon>Eukaryota</taxon>
        <taxon>Metazoa</taxon>
        <taxon>Ecdysozoa</taxon>
        <taxon>Nematoda</taxon>
        <taxon>Chromadorea</taxon>
        <taxon>Rhabditida</taxon>
        <taxon>Tylenchina</taxon>
        <taxon>Tylenchomorpha</taxon>
        <taxon>Tylenchoidea</taxon>
        <taxon>Heteroderidae</taxon>
        <taxon>Heteroderinae</taxon>
        <taxon>Heterodera</taxon>
    </lineage>
</organism>
<proteinExistence type="predicted"/>
<reference evidence="1 2" key="1">
    <citation type="submission" date="2024-10" db="EMBL/GenBank/DDBJ databases">
        <authorList>
            <person name="Kim D."/>
        </authorList>
    </citation>
    <scope>NUCLEOTIDE SEQUENCE [LARGE SCALE GENOMIC DNA]</scope>
    <source>
        <strain evidence="1">BH-2024</strain>
    </source>
</reference>
<gene>
    <name evidence="1" type="ORF">niasHT_003249</name>
</gene>
<keyword evidence="2" id="KW-1185">Reference proteome</keyword>
<evidence type="ECO:0000313" key="1">
    <source>
        <dbReference type="EMBL" id="KAL3118043.1"/>
    </source>
</evidence>
<name>A0ABD2LS38_9BILA</name>
<dbReference type="AlphaFoldDB" id="A0ABD2LS38"/>